<dbReference type="RefSeq" id="WP_307277344.1">
    <property type="nucleotide sequence ID" value="NZ_JAUSZT010000002.1"/>
</dbReference>
<evidence type="ECO:0000256" key="1">
    <source>
        <dbReference type="ARBA" id="ARBA00007689"/>
    </source>
</evidence>
<evidence type="ECO:0000313" key="3">
    <source>
        <dbReference type="EMBL" id="MDQ0995694.1"/>
    </source>
</evidence>
<reference evidence="3 4" key="1">
    <citation type="submission" date="2023-07" db="EMBL/GenBank/DDBJ databases">
        <title>Comparative genomics of wheat-associated soil bacteria to identify genetic determinants of phenazine resistance.</title>
        <authorList>
            <person name="Mouncey N."/>
        </authorList>
    </citation>
    <scope>NUCLEOTIDE SEQUENCE [LARGE SCALE GENOMIC DNA]</scope>
    <source>
        <strain evidence="3 4">W4I11</strain>
    </source>
</reference>
<dbReference type="Proteomes" id="UP001237780">
    <property type="component" value="Unassembled WGS sequence"/>
</dbReference>
<evidence type="ECO:0000259" key="2">
    <source>
        <dbReference type="Pfam" id="PF03795"/>
    </source>
</evidence>
<dbReference type="PANTHER" id="PTHR35174:SF3">
    <property type="entry name" value="BLL7171 PROTEIN"/>
    <property type="match status" value="1"/>
</dbReference>
<name>A0ABU0S4M5_9HYPH</name>
<dbReference type="Gene3D" id="3.30.70.1060">
    <property type="entry name" value="Dimeric alpha+beta barrel"/>
    <property type="match status" value="1"/>
</dbReference>
<sequence>MRYACLIYYNAKTLFGGSPEANAALSECANYDEKLKESGHFVMGEALELPENAMTLQVRDGKMSAVDGPFMETREMLGGIILIEANDLNDAVRAASGHPLAKIGSIEVRPVVDFSTPPPEL</sequence>
<proteinExistence type="inferred from homology"/>
<evidence type="ECO:0000313" key="4">
    <source>
        <dbReference type="Proteomes" id="UP001237780"/>
    </source>
</evidence>
<feature type="domain" description="YCII-related" evidence="2">
    <location>
        <begin position="1"/>
        <end position="115"/>
    </location>
</feature>
<comment type="similarity">
    <text evidence="1">Belongs to the YciI family.</text>
</comment>
<dbReference type="SUPFAM" id="SSF54909">
    <property type="entry name" value="Dimeric alpha+beta barrel"/>
    <property type="match status" value="1"/>
</dbReference>
<organism evidence="3 4">
    <name type="scientific">Phyllobacterium ifriqiyense</name>
    <dbReference type="NCBI Taxonomy" id="314238"/>
    <lineage>
        <taxon>Bacteria</taxon>
        <taxon>Pseudomonadati</taxon>
        <taxon>Pseudomonadota</taxon>
        <taxon>Alphaproteobacteria</taxon>
        <taxon>Hyphomicrobiales</taxon>
        <taxon>Phyllobacteriaceae</taxon>
        <taxon>Phyllobacterium</taxon>
    </lineage>
</organism>
<dbReference type="Pfam" id="PF03795">
    <property type="entry name" value="YCII"/>
    <property type="match status" value="1"/>
</dbReference>
<dbReference type="InterPro" id="IPR005545">
    <property type="entry name" value="YCII"/>
</dbReference>
<gene>
    <name evidence="3" type="ORF">QFZ34_000871</name>
</gene>
<dbReference type="EMBL" id="JAUSZT010000002">
    <property type="protein sequence ID" value="MDQ0995694.1"/>
    <property type="molecule type" value="Genomic_DNA"/>
</dbReference>
<accession>A0ABU0S4M5</accession>
<keyword evidence="4" id="KW-1185">Reference proteome</keyword>
<dbReference type="PANTHER" id="PTHR35174">
    <property type="entry name" value="BLL7171 PROTEIN-RELATED"/>
    <property type="match status" value="1"/>
</dbReference>
<protein>
    <recommendedName>
        <fullName evidence="2">YCII-related domain-containing protein</fullName>
    </recommendedName>
</protein>
<comment type="caution">
    <text evidence="3">The sequence shown here is derived from an EMBL/GenBank/DDBJ whole genome shotgun (WGS) entry which is preliminary data.</text>
</comment>
<dbReference type="InterPro" id="IPR011008">
    <property type="entry name" value="Dimeric_a/b-barrel"/>
</dbReference>